<evidence type="ECO:0000313" key="5">
    <source>
        <dbReference type="Proteomes" id="UP000287651"/>
    </source>
</evidence>
<feature type="transmembrane region" description="Helical" evidence="3">
    <location>
        <begin position="227"/>
        <end position="258"/>
    </location>
</feature>
<feature type="region of interest" description="Disordered" evidence="2">
    <location>
        <begin position="1"/>
        <end position="43"/>
    </location>
</feature>
<keyword evidence="3" id="KW-0472">Membrane</keyword>
<evidence type="ECO:0000256" key="2">
    <source>
        <dbReference type="SAM" id="MobiDB-lite"/>
    </source>
</evidence>
<evidence type="ECO:0000313" key="4">
    <source>
        <dbReference type="EMBL" id="RRT69912.1"/>
    </source>
</evidence>
<name>A0A427A141_ENSVE</name>
<sequence length="259" mass="29161">SSQRRLGFSRRSWLPRRRRREEMAGGGGGGAAPAPKQEELQPHPVKDQLPNVSYCITSPPPWREFFHIFLAAKTDEKARVVQTILFVAGINTLFQTLFGTRLPAVIGGSYTFVAPTVSIVLAGRYSYIVDPHEVARTPTCVPLTLVLQNSLILSRYHAEIFACNAWNTGCPDRSFNTSDHHWFQRSMAKRRQASDDSFSFAIVFVCYFVTCPRFIKLGLQVAKCIEIGFPQIILLVIFSQVLLKCLLTFLDAFVLHILI</sequence>
<feature type="non-terminal residue" evidence="4">
    <location>
        <position position="1"/>
    </location>
</feature>
<gene>
    <name evidence="4" type="ORF">B296_00015908</name>
</gene>
<organism evidence="4 5">
    <name type="scientific">Ensete ventricosum</name>
    <name type="common">Abyssinian banana</name>
    <name type="synonym">Musa ensete</name>
    <dbReference type="NCBI Taxonomy" id="4639"/>
    <lineage>
        <taxon>Eukaryota</taxon>
        <taxon>Viridiplantae</taxon>
        <taxon>Streptophyta</taxon>
        <taxon>Embryophyta</taxon>
        <taxon>Tracheophyta</taxon>
        <taxon>Spermatophyta</taxon>
        <taxon>Magnoliopsida</taxon>
        <taxon>Liliopsida</taxon>
        <taxon>Zingiberales</taxon>
        <taxon>Musaceae</taxon>
        <taxon>Ensete</taxon>
    </lineage>
</organism>
<evidence type="ECO:0008006" key="6">
    <source>
        <dbReference type="Google" id="ProtNLM"/>
    </source>
</evidence>
<comment type="similarity">
    <text evidence="1">Belongs to the nucleobase:cation symporter-2 (NCS2) (TC 2.A.40) family.</text>
</comment>
<feature type="transmembrane region" description="Helical" evidence="3">
    <location>
        <begin position="197"/>
        <end position="215"/>
    </location>
</feature>
<comment type="caution">
    <text evidence="4">The sequence shown here is derived from an EMBL/GenBank/DDBJ whole genome shotgun (WGS) entry which is preliminary data.</text>
</comment>
<dbReference type="PANTHER" id="PTHR11119">
    <property type="entry name" value="XANTHINE-URACIL / VITAMIN C PERMEASE FAMILY MEMBER"/>
    <property type="match status" value="1"/>
</dbReference>
<keyword evidence="3" id="KW-0812">Transmembrane</keyword>
<dbReference type="Proteomes" id="UP000287651">
    <property type="component" value="Unassembled WGS sequence"/>
</dbReference>
<dbReference type="EMBL" id="AMZH03004188">
    <property type="protein sequence ID" value="RRT69912.1"/>
    <property type="molecule type" value="Genomic_DNA"/>
</dbReference>
<dbReference type="AlphaFoldDB" id="A0A427A141"/>
<reference evidence="4 5" key="1">
    <citation type="journal article" date="2014" name="Agronomy (Basel)">
        <title>A Draft Genome Sequence for Ensete ventricosum, the Drought-Tolerant Tree Against Hunger.</title>
        <authorList>
            <person name="Harrison J."/>
            <person name="Moore K.A."/>
            <person name="Paszkiewicz K."/>
            <person name="Jones T."/>
            <person name="Grant M."/>
            <person name="Ambacheew D."/>
            <person name="Muzemil S."/>
            <person name="Studholme D.J."/>
        </authorList>
    </citation>
    <scope>NUCLEOTIDE SEQUENCE [LARGE SCALE GENOMIC DNA]</scope>
</reference>
<keyword evidence="3" id="KW-1133">Transmembrane helix</keyword>
<evidence type="ECO:0000256" key="3">
    <source>
        <dbReference type="SAM" id="Phobius"/>
    </source>
</evidence>
<evidence type="ECO:0000256" key="1">
    <source>
        <dbReference type="ARBA" id="ARBA00008821"/>
    </source>
</evidence>
<accession>A0A427A141</accession>
<proteinExistence type="inferred from homology"/>
<protein>
    <recommendedName>
        <fullName evidence="6">Nucleobase-ascorbate transporter 6</fullName>
    </recommendedName>
</protein>